<dbReference type="InterPro" id="IPR003010">
    <property type="entry name" value="C-N_Hydrolase"/>
</dbReference>
<feature type="domain" description="CN hydrolase" evidence="1">
    <location>
        <begin position="1"/>
        <end position="270"/>
    </location>
</feature>
<keyword evidence="3" id="KW-1185">Reference proteome</keyword>
<dbReference type="Gene3D" id="3.60.110.10">
    <property type="entry name" value="Carbon-nitrogen hydrolase"/>
    <property type="match status" value="1"/>
</dbReference>
<dbReference type="AlphaFoldDB" id="A0A1Y2D6H8"/>
<dbReference type="EMBL" id="MCOG01000081">
    <property type="protein sequence ID" value="ORY54898.1"/>
    <property type="molecule type" value="Genomic_DNA"/>
</dbReference>
<evidence type="ECO:0000259" key="1">
    <source>
        <dbReference type="PROSITE" id="PS50263"/>
    </source>
</evidence>
<comment type="caution">
    <text evidence="2">The sequence shown here is derived from an EMBL/GenBank/DDBJ whole genome shotgun (WGS) entry which is preliminary data.</text>
</comment>
<dbReference type="GO" id="GO:0070773">
    <property type="term" value="F:protein-N-terminal glutamine amidohydrolase activity"/>
    <property type="evidence" value="ECO:0007669"/>
    <property type="project" value="InterPro"/>
</dbReference>
<protein>
    <submittedName>
        <fullName evidence="2">Carbon-nitrogen hydrolase</fullName>
    </submittedName>
</protein>
<dbReference type="Proteomes" id="UP000193920">
    <property type="component" value="Unassembled WGS sequence"/>
</dbReference>
<organism evidence="2 3">
    <name type="scientific">Neocallimastix californiae</name>
    <dbReference type="NCBI Taxonomy" id="1754190"/>
    <lineage>
        <taxon>Eukaryota</taxon>
        <taxon>Fungi</taxon>
        <taxon>Fungi incertae sedis</taxon>
        <taxon>Chytridiomycota</taxon>
        <taxon>Chytridiomycota incertae sedis</taxon>
        <taxon>Neocallimastigomycetes</taxon>
        <taxon>Neocallimastigales</taxon>
        <taxon>Neocallimastigaceae</taxon>
        <taxon>Neocallimastix</taxon>
    </lineage>
</organism>
<reference evidence="2 3" key="1">
    <citation type="submission" date="2016-08" db="EMBL/GenBank/DDBJ databases">
        <title>A Parts List for Fungal Cellulosomes Revealed by Comparative Genomics.</title>
        <authorList>
            <consortium name="DOE Joint Genome Institute"/>
            <person name="Haitjema C.H."/>
            <person name="Gilmore S.P."/>
            <person name="Henske J.K."/>
            <person name="Solomon K.V."/>
            <person name="De Groot R."/>
            <person name="Kuo A."/>
            <person name="Mondo S.J."/>
            <person name="Salamov A.A."/>
            <person name="Labutti K."/>
            <person name="Zhao Z."/>
            <person name="Chiniquy J."/>
            <person name="Barry K."/>
            <person name="Brewer H.M."/>
            <person name="Purvine S.O."/>
            <person name="Wright A.T."/>
            <person name="Boxma B."/>
            <person name="Van Alen T."/>
            <person name="Hackstein J.H."/>
            <person name="Baker S.E."/>
            <person name="Grigoriev I.V."/>
            <person name="O'Malley M.A."/>
        </authorList>
    </citation>
    <scope>NUCLEOTIDE SEQUENCE [LARGE SCALE GENOMIC DNA]</scope>
    <source>
        <strain evidence="2 3">G1</strain>
    </source>
</reference>
<dbReference type="OrthoDB" id="201515at2759"/>
<proteinExistence type="predicted"/>
<dbReference type="InterPro" id="IPR036526">
    <property type="entry name" value="C-N_Hydrolase_sf"/>
</dbReference>
<dbReference type="STRING" id="1754190.A0A1Y2D6H8"/>
<sequence length="270" mass="30783">MKIGLIQFCPVPRNRDQNIATANKFTDSLKKGDVDYIILPEMIFTGYMFENKDDIKEFVEDGETGVTITWAKNLANRVNAFVQVGYPQVINKNGKELYYNAICIVSPSGQIRNYHKSFLYTQDEYWAEEGEGFQTYDLPELGIYRKIGPGICMDINPYKFKANFEEYEFANFHLKEDSHFIPCSMAWLSSGDEINLINYWLTRFSPLILKENTTPDQPIVIAISNRSGTEKDTKFAGGSCAFKIEGPKKLSLLGRLSEKQEGIIVVDTED</sequence>
<dbReference type="PANTHER" id="PTHR11750">
    <property type="entry name" value="PROTEIN N-TERMINAL AMIDASE"/>
    <property type="match status" value="1"/>
</dbReference>
<dbReference type="PROSITE" id="PS50263">
    <property type="entry name" value="CN_HYDROLASE"/>
    <property type="match status" value="1"/>
</dbReference>
<evidence type="ECO:0000313" key="3">
    <source>
        <dbReference type="Proteomes" id="UP000193920"/>
    </source>
</evidence>
<name>A0A1Y2D6H8_9FUNG</name>
<dbReference type="SUPFAM" id="SSF56317">
    <property type="entry name" value="Carbon-nitrogen hydrolase"/>
    <property type="match status" value="1"/>
</dbReference>
<dbReference type="Pfam" id="PF00795">
    <property type="entry name" value="CN_hydrolase"/>
    <property type="match status" value="1"/>
</dbReference>
<dbReference type="InterPro" id="IPR039703">
    <property type="entry name" value="Nta1"/>
</dbReference>
<dbReference type="GO" id="GO:0030163">
    <property type="term" value="P:protein catabolic process"/>
    <property type="evidence" value="ECO:0007669"/>
    <property type="project" value="TreeGrafter"/>
</dbReference>
<evidence type="ECO:0000313" key="2">
    <source>
        <dbReference type="EMBL" id="ORY54898.1"/>
    </source>
</evidence>
<accession>A0A1Y2D6H8</accession>
<keyword evidence="2" id="KW-0378">Hydrolase</keyword>
<dbReference type="PANTHER" id="PTHR11750:SF26">
    <property type="entry name" value="PROTEIN N-TERMINAL AMIDASE"/>
    <property type="match status" value="1"/>
</dbReference>
<dbReference type="GO" id="GO:0008418">
    <property type="term" value="F:protein-N-terminal asparagine amidohydrolase activity"/>
    <property type="evidence" value="ECO:0007669"/>
    <property type="project" value="InterPro"/>
</dbReference>
<gene>
    <name evidence="2" type="ORF">LY90DRAFT_669800</name>
</gene>